<feature type="signal peptide" evidence="1">
    <location>
        <begin position="1"/>
        <end position="20"/>
    </location>
</feature>
<name>A0A8K0J9F3_9HYPO</name>
<feature type="chain" id="PRO_5035459329" evidence="1">
    <location>
        <begin position="21"/>
        <end position="119"/>
    </location>
</feature>
<dbReference type="EMBL" id="SRPY01000160">
    <property type="protein sequence ID" value="KAG5927738.1"/>
    <property type="molecule type" value="Genomic_DNA"/>
</dbReference>
<accession>A0A8K0J9F3</accession>
<comment type="caution">
    <text evidence="2">The sequence shown here is derived from an EMBL/GenBank/DDBJ whole genome shotgun (WGS) entry which is preliminary data.</text>
</comment>
<evidence type="ECO:0000313" key="2">
    <source>
        <dbReference type="EMBL" id="KAG5927738.1"/>
    </source>
</evidence>
<keyword evidence="3" id="KW-1185">Reference proteome</keyword>
<organism evidence="2 3">
    <name type="scientific">Claviceps africana</name>
    <dbReference type="NCBI Taxonomy" id="83212"/>
    <lineage>
        <taxon>Eukaryota</taxon>
        <taxon>Fungi</taxon>
        <taxon>Dikarya</taxon>
        <taxon>Ascomycota</taxon>
        <taxon>Pezizomycotina</taxon>
        <taxon>Sordariomycetes</taxon>
        <taxon>Hypocreomycetidae</taxon>
        <taxon>Hypocreales</taxon>
        <taxon>Clavicipitaceae</taxon>
        <taxon>Claviceps</taxon>
    </lineage>
</organism>
<protein>
    <submittedName>
        <fullName evidence="2">Uncharacterized protein</fullName>
    </submittedName>
</protein>
<reference evidence="2" key="1">
    <citation type="journal article" date="2020" name="bioRxiv">
        <title>Whole genome comparisons of ergot fungi reveals the divergence and evolution of species within the genus Claviceps are the result of varying mechanisms driving genome evolution and host range expansion.</title>
        <authorList>
            <person name="Wyka S.A."/>
            <person name="Mondo S.J."/>
            <person name="Liu M."/>
            <person name="Dettman J."/>
            <person name="Nalam V."/>
            <person name="Broders K.D."/>
        </authorList>
    </citation>
    <scope>NUCLEOTIDE SEQUENCE</scope>
    <source>
        <strain evidence="2">CCC 489</strain>
    </source>
</reference>
<keyword evidence="1" id="KW-0732">Signal</keyword>
<dbReference type="AlphaFoldDB" id="A0A8K0J9F3"/>
<evidence type="ECO:0000256" key="1">
    <source>
        <dbReference type="SAM" id="SignalP"/>
    </source>
</evidence>
<dbReference type="Proteomes" id="UP000811619">
    <property type="component" value="Unassembled WGS sequence"/>
</dbReference>
<gene>
    <name evidence="2" type="ORF">E4U42_001896</name>
</gene>
<proteinExistence type="predicted"/>
<evidence type="ECO:0000313" key="3">
    <source>
        <dbReference type="Proteomes" id="UP000811619"/>
    </source>
</evidence>
<sequence length="119" mass="13266">MHLSTSAVLASVVLAGQALGKCLLLRKPGNWAPKTCKPNEWIADFWRCEDAVIHRAPNGFTTLPSGRPILVEIDCVQKEPGEHKAWSTYRTCWGHDEGFIPMSCPGGDKFPVNIRYMEL</sequence>